<feature type="domain" description="TTI1 N-terminal TPR" evidence="2">
    <location>
        <begin position="229"/>
        <end position="483"/>
    </location>
</feature>
<dbReference type="Pfam" id="PF21547">
    <property type="entry name" value="TTI1"/>
    <property type="match status" value="1"/>
</dbReference>
<dbReference type="Pfam" id="PF24181">
    <property type="entry name" value="TPR_TTI1_C"/>
    <property type="match status" value="1"/>
</dbReference>
<dbReference type="InterPro" id="IPR052587">
    <property type="entry name" value="TELO2-interacting_protein_1"/>
</dbReference>
<dbReference type="InterPro" id="IPR057567">
    <property type="entry name" value="TPR_TTI1_C"/>
</dbReference>
<evidence type="ECO:0000313" key="4">
    <source>
        <dbReference type="EMBL" id="KPV76261.1"/>
    </source>
</evidence>
<feature type="region of interest" description="Disordered" evidence="1">
    <location>
        <begin position="999"/>
        <end position="1061"/>
    </location>
</feature>
<evidence type="ECO:0000256" key="1">
    <source>
        <dbReference type="SAM" id="MobiDB-lite"/>
    </source>
</evidence>
<name>A0A194SA32_RHOGW</name>
<dbReference type="OrthoDB" id="49511at2759"/>
<reference evidence="4 5" key="1">
    <citation type="journal article" date="2015" name="Front. Microbiol.">
        <title>Genome sequence of the plant growth promoting endophytic yeast Rhodotorula graminis WP1.</title>
        <authorList>
            <person name="Firrincieli A."/>
            <person name="Otillar R."/>
            <person name="Salamov A."/>
            <person name="Schmutz J."/>
            <person name="Khan Z."/>
            <person name="Redman R.S."/>
            <person name="Fleck N.D."/>
            <person name="Lindquist E."/>
            <person name="Grigoriev I.V."/>
            <person name="Doty S.L."/>
        </authorList>
    </citation>
    <scope>NUCLEOTIDE SEQUENCE [LARGE SCALE GENOMIC DNA]</scope>
    <source>
        <strain evidence="4 5">WP1</strain>
    </source>
</reference>
<feature type="compositionally biased region" description="Acidic residues" evidence="1">
    <location>
        <begin position="736"/>
        <end position="746"/>
    </location>
</feature>
<dbReference type="Pfam" id="PF24173">
    <property type="entry name" value="TPR_TTI1_N"/>
    <property type="match status" value="1"/>
</dbReference>
<dbReference type="PANTHER" id="PTHR18460:SF3">
    <property type="entry name" value="TELO2-INTERACTING PROTEIN 1 HOMOLOG"/>
    <property type="match status" value="1"/>
</dbReference>
<feature type="region of interest" description="Disordered" evidence="1">
    <location>
        <begin position="736"/>
        <end position="758"/>
    </location>
</feature>
<dbReference type="OMA" id="PHPKKPW"/>
<evidence type="ECO:0000259" key="2">
    <source>
        <dbReference type="Pfam" id="PF24173"/>
    </source>
</evidence>
<feature type="region of interest" description="Disordered" evidence="1">
    <location>
        <begin position="141"/>
        <end position="161"/>
    </location>
</feature>
<evidence type="ECO:0000259" key="3">
    <source>
        <dbReference type="Pfam" id="PF24181"/>
    </source>
</evidence>
<feature type="region of interest" description="Disordered" evidence="1">
    <location>
        <begin position="185"/>
        <end position="228"/>
    </location>
</feature>
<feature type="compositionally biased region" description="Low complexity" evidence="1">
    <location>
        <begin position="1109"/>
        <end position="1124"/>
    </location>
</feature>
<feature type="compositionally biased region" description="Basic and acidic residues" evidence="1">
    <location>
        <begin position="185"/>
        <end position="219"/>
    </location>
</feature>
<organism evidence="4 5">
    <name type="scientific">Rhodotorula graminis (strain WP1)</name>
    <dbReference type="NCBI Taxonomy" id="578459"/>
    <lineage>
        <taxon>Eukaryota</taxon>
        <taxon>Fungi</taxon>
        <taxon>Dikarya</taxon>
        <taxon>Basidiomycota</taxon>
        <taxon>Pucciniomycotina</taxon>
        <taxon>Microbotryomycetes</taxon>
        <taxon>Sporidiobolales</taxon>
        <taxon>Sporidiobolaceae</taxon>
        <taxon>Rhodotorula</taxon>
    </lineage>
</organism>
<dbReference type="GeneID" id="28976718"/>
<dbReference type="EMBL" id="KQ474076">
    <property type="protein sequence ID" value="KPV76261.1"/>
    <property type="molecule type" value="Genomic_DNA"/>
</dbReference>
<dbReference type="PANTHER" id="PTHR18460">
    <property type="entry name" value="TEL2 INTERACTING PROTEIN 1 TTI1 FAMILY MEMBER"/>
    <property type="match status" value="1"/>
</dbReference>
<dbReference type="Proteomes" id="UP000053890">
    <property type="component" value="Unassembled WGS sequence"/>
</dbReference>
<feature type="domain" description="TTI1 C-terminal TPR" evidence="3">
    <location>
        <begin position="949"/>
        <end position="1282"/>
    </location>
</feature>
<dbReference type="InterPro" id="IPR049362">
    <property type="entry name" value="TTI1_rpt"/>
</dbReference>
<proteinExistence type="predicted"/>
<dbReference type="SUPFAM" id="SSF48371">
    <property type="entry name" value="ARM repeat"/>
    <property type="match status" value="1"/>
</dbReference>
<dbReference type="STRING" id="578459.A0A194SA32"/>
<feature type="region of interest" description="Disordered" evidence="1">
    <location>
        <begin position="386"/>
        <end position="411"/>
    </location>
</feature>
<feature type="region of interest" description="Disordered" evidence="1">
    <location>
        <begin position="1104"/>
        <end position="1124"/>
    </location>
</feature>
<dbReference type="InterPro" id="IPR057566">
    <property type="entry name" value="TPR_TTI1_N"/>
</dbReference>
<evidence type="ECO:0000313" key="5">
    <source>
        <dbReference type="Proteomes" id="UP000053890"/>
    </source>
</evidence>
<dbReference type="RefSeq" id="XP_018272310.1">
    <property type="nucleotide sequence ID" value="XM_018416270.1"/>
</dbReference>
<keyword evidence="5" id="KW-1185">Reference proteome</keyword>
<accession>A0A194SA32</accession>
<feature type="compositionally biased region" description="Polar residues" evidence="1">
    <location>
        <begin position="1021"/>
        <end position="1038"/>
    </location>
</feature>
<gene>
    <name evidence="4" type="ORF">RHOBADRAFT_52296</name>
</gene>
<sequence>MTAAPAGPFRGPTPARGTARDAHKQAVFSQFKAVCVPLLELARAPSSGQATRTIIDLAVKLTDLLRATPTDAFSTALANYAFFPLSALLRPPLDGRDRGDRVLEVTMLALAALIVQWRAVGMDVRVRQELWTMTALSLGGPLDPSGPSKGAAAARAKGKGKAVERTEEAELAMVEALLALMRPDERGDVARDDGDDHDDDPLGERIDWDRVDASFDKPPQRASDPPPPVPILFHTLTTLLALAAEPTSLLQLQLSSLDALQILFTEYLAHPAPSATVPHPVDGPSPLLATALPGTASTLSRVALSMPSSSASEYGKSTRRQASPVVVAALQTLARVIVESVGDEVTRSLRSGSGAPGDESSPHPATLEELVEASMVNLGLEAAADEGEADDALEPPDHPSAPAPAPPPTAAGPVIPTPSWLAFTLTSLSTLFAALSPLSTHDSAAVRIALVALLSDVLALCSATLGTHAEIMIEGLLALASDEWDAVRAPARRALLAAFGLPRSGADDDEAQHPLALAARIVQRRLAALPGALRRQDEHAVRRGAAIVRTALDLVPAAAAAAASASSPAAARRAPSPLHGVDRWSWALLGALEVERVPAAGRAAEGGMALAWITSSGDSPSSSAAGVDATAYPPVRLRGVNEAATVRALEALWEALGRASAAAGQAGEAVDQFAGVALGPRRDEGPAVSALWVLDGVLKGMGGAHGARGSAAGSREQRQVFKRATRAVLALMEDLEDASAEEEEQEPAAVGRGDEEHGRDLLVADDDADERSSTFRLVEHKKGVTDVPSLDAYNPVAARATSRDQRASHLVLLSSFSLRLLATSAAALSSSFQPFLMQSLYHVLAHLSPTTHPFLRAHAQHTLALISDATAYASPHNLVLANVDYVVNSVSQRLSVSRLEPNAPLVLVEMIRLVGKPIVPMVQDLVDDVFEALDDYHGYEEVTVGLWAVLDALLKVMVEDLPATADDLSRRSAATKDVPRPVPADDLRDLEQWLAHRLDEPPVDAAAADGSSTRADLPEENPQQPFASTRQDDSTTSPPAEGDDGKPIDPSFASDAVAPPTRPQRVTAQILHKALYFLSHPSAFLRARVLSLFASAVPLLTLPPLSDDAAAPTSTSTPAPPTATTREADLLPVVHRAWPLILLRLAPPPREEAPVALEAVRLVQALAEHAGEYMSRRIADDVWPRFAALLVPASVSVPASATAAAGLGRYSAQHRLHAAVLSAMRAIARHVPMKEPQVWDAALVLRRFVVPVPERGGVEPELRVLARGAYEALGRQNADAVWCVLRGTVGGEGAEGLPRWLGKGWEGVEASAEVEEILAQL</sequence>
<dbReference type="GO" id="GO:0005737">
    <property type="term" value="C:cytoplasm"/>
    <property type="evidence" value="ECO:0007669"/>
    <property type="project" value="TreeGrafter"/>
</dbReference>
<dbReference type="InterPro" id="IPR016024">
    <property type="entry name" value="ARM-type_fold"/>
</dbReference>
<feature type="compositionally biased region" description="Pro residues" evidence="1">
    <location>
        <begin position="398"/>
        <end position="410"/>
    </location>
</feature>
<protein>
    <submittedName>
        <fullName evidence="4">Uncharacterized protein</fullName>
    </submittedName>
</protein>